<gene>
    <name evidence="4" type="ORF">P43SY_001296</name>
</gene>
<dbReference type="Proteomes" id="UP001209570">
    <property type="component" value="Unassembled WGS sequence"/>
</dbReference>
<reference evidence="4" key="1">
    <citation type="submission" date="2021-12" db="EMBL/GenBank/DDBJ databases">
        <title>Prjna785345.</title>
        <authorList>
            <person name="Rujirawat T."/>
            <person name="Krajaejun T."/>
        </authorList>
    </citation>
    <scope>NUCLEOTIDE SEQUENCE</scope>
    <source>
        <strain evidence="4">Pi057C3</strain>
    </source>
</reference>
<comment type="caution">
    <text evidence="4">The sequence shown here is derived from an EMBL/GenBank/DDBJ whole genome shotgun (WGS) entry which is preliminary data.</text>
</comment>
<feature type="signal peptide" evidence="2">
    <location>
        <begin position="1"/>
        <end position="24"/>
    </location>
</feature>
<dbReference type="CDD" id="cd05379">
    <property type="entry name" value="CAP_bacterial"/>
    <property type="match status" value="1"/>
</dbReference>
<evidence type="ECO:0000256" key="2">
    <source>
        <dbReference type="SAM" id="SignalP"/>
    </source>
</evidence>
<feature type="region of interest" description="Disordered" evidence="1">
    <location>
        <begin position="165"/>
        <end position="254"/>
    </location>
</feature>
<feature type="chain" id="PRO_5042292403" description="SCP domain-containing protein" evidence="2">
    <location>
        <begin position="25"/>
        <end position="254"/>
    </location>
</feature>
<keyword evidence="5" id="KW-1185">Reference proteome</keyword>
<dbReference type="PANTHER" id="PTHR31157:SF1">
    <property type="entry name" value="SCP DOMAIN-CONTAINING PROTEIN"/>
    <property type="match status" value="1"/>
</dbReference>
<dbReference type="AlphaFoldDB" id="A0AAD5Q798"/>
<organism evidence="4 5">
    <name type="scientific">Pythium insidiosum</name>
    <name type="common">Pythiosis disease agent</name>
    <dbReference type="NCBI Taxonomy" id="114742"/>
    <lineage>
        <taxon>Eukaryota</taxon>
        <taxon>Sar</taxon>
        <taxon>Stramenopiles</taxon>
        <taxon>Oomycota</taxon>
        <taxon>Peronosporomycetes</taxon>
        <taxon>Pythiales</taxon>
        <taxon>Pythiaceae</taxon>
        <taxon>Pythium</taxon>
    </lineage>
</organism>
<evidence type="ECO:0000313" key="4">
    <source>
        <dbReference type="EMBL" id="KAJ0401664.1"/>
    </source>
</evidence>
<evidence type="ECO:0000313" key="5">
    <source>
        <dbReference type="Proteomes" id="UP001209570"/>
    </source>
</evidence>
<dbReference type="InterPro" id="IPR035940">
    <property type="entry name" value="CAP_sf"/>
</dbReference>
<proteinExistence type="predicted"/>
<dbReference type="PANTHER" id="PTHR31157">
    <property type="entry name" value="SCP DOMAIN-CONTAINING PROTEIN"/>
    <property type="match status" value="1"/>
</dbReference>
<evidence type="ECO:0000256" key="1">
    <source>
        <dbReference type="SAM" id="MobiDB-lite"/>
    </source>
</evidence>
<sequence length="254" mass="26274">MLGQRFALYCAVVLAALAGASVDAQQLRGLQAYPSTAAFSKQMLEAVNAERAKQGLSPLCYNKKVNAAAQAHSDDQARSKKMSHTGSNGSTLGQRVTAQGFKWNNVGENVAAGQRDVAAVMQAWMNSSGHRANILGKDFKFFGMGYATGGSTPYWTQKFANGAGEVCDNGSPSDSDAKPSPAPVPAPQPGYKPSPAPVPAPQPAPQPGYKPSPAPVPAPQPGYKPSSAPVPRPTAAPPSSAPAPKPTSRCGAKY</sequence>
<protein>
    <recommendedName>
        <fullName evidence="3">SCP domain-containing protein</fullName>
    </recommendedName>
</protein>
<dbReference type="Pfam" id="PF00188">
    <property type="entry name" value="CAP"/>
    <property type="match status" value="1"/>
</dbReference>
<feature type="region of interest" description="Disordered" evidence="1">
    <location>
        <begin position="71"/>
        <end position="91"/>
    </location>
</feature>
<evidence type="ECO:0000259" key="3">
    <source>
        <dbReference type="Pfam" id="PF00188"/>
    </source>
</evidence>
<feature type="domain" description="SCP" evidence="3">
    <location>
        <begin position="44"/>
        <end position="159"/>
    </location>
</feature>
<name>A0AAD5Q798_PYTIN</name>
<dbReference type="EMBL" id="JAKCXM010000122">
    <property type="protein sequence ID" value="KAJ0401664.1"/>
    <property type="molecule type" value="Genomic_DNA"/>
</dbReference>
<feature type="compositionally biased region" description="Pro residues" evidence="1">
    <location>
        <begin position="180"/>
        <end position="245"/>
    </location>
</feature>
<dbReference type="SUPFAM" id="SSF55797">
    <property type="entry name" value="PR-1-like"/>
    <property type="match status" value="1"/>
</dbReference>
<keyword evidence="2" id="KW-0732">Signal</keyword>
<dbReference type="Gene3D" id="3.40.33.10">
    <property type="entry name" value="CAP"/>
    <property type="match status" value="1"/>
</dbReference>
<dbReference type="InterPro" id="IPR014044">
    <property type="entry name" value="CAP_dom"/>
</dbReference>
<accession>A0AAD5Q798</accession>